<feature type="domain" description="HTH myb-type" evidence="8">
    <location>
        <begin position="225"/>
        <end position="279"/>
    </location>
</feature>
<protein>
    <submittedName>
        <fullName evidence="9">Tubby-like F-box protein 5</fullName>
    </submittedName>
</protein>
<dbReference type="Pfam" id="PF01167">
    <property type="entry name" value="Tub"/>
    <property type="match status" value="1"/>
</dbReference>
<keyword evidence="4" id="KW-0238">DNA-binding</keyword>
<dbReference type="PROSITE" id="PS51294">
    <property type="entry name" value="HTH_MYB"/>
    <property type="match status" value="1"/>
</dbReference>
<gene>
    <name evidence="9" type="primary">TULP5</name>
    <name evidence="9" type="ORF">AXF42_Ash004894</name>
</gene>
<dbReference type="EMBL" id="KZ451906">
    <property type="protein sequence ID" value="PKA63884.1"/>
    <property type="molecule type" value="Genomic_DNA"/>
</dbReference>
<dbReference type="GO" id="GO:0003677">
    <property type="term" value="F:DNA binding"/>
    <property type="evidence" value="ECO:0007669"/>
    <property type="project" value="UniProtKB-KW"/>
</dbReference>
<dbReference type="CDD" id="cd00167">
    <property type="entry name" value="SANT"/>
    <property type="match status" value="2"/>
</dbReference>
<evidence type="ECO:0000256" key="4">
    <source>
        <dbReference type="ARBA" id="ARBA00023125"/>
    </source>
</evidence>
<dbReference type="InterPro" id="IPR000007">
    <property type="entry name" value="Tubby_C"/>
</dbReference>
<evidence type="ECO:0000259" key="7">
    <source>
        <dbReference type="PROSITE" id="PS50090"/>
    </source>
</evidence>
<comment type="subcellular location">
    <subcellularLocation>
        <location evidence="1">Nucleus</location>
    </subcellularLocation>
</comment>
<dbReference type="InterPro" id="IPR009057">
    <property type="entry name" value="Homeodomain-like_sf"/>
</dbReference>
<dbReference type="PROSITE" id="PS50090">
    <property type="entry name" value="MYB_LIKE"/>
    <property type="match status" value="2"/>
</dbReference>
<dbReference type="InterPro" id="IPR018066">
    <property type="entry name" value="Tubby_C_CS"/>
</dbReference>
<feature type="domain" description="Myb-like" evidence="7">
    <location>
        <begin position="225"/>
        <end position="275"/>
    </location>
</feature>
<keyword evidence="2" id="KW-0677">Repeat</keyword>
<dbReference type="SMART" id="SM00717">
    <property type="entry name" value="SANT"/>
    <property type="match status" value="2"/>
</dbReference>
<dbReference type="Proteomes" id="UP000236161">
    <property type="component" value="Unassembled WGS sequence"/>
</dbReference>
<evidence type="ECO:0000313" key="10">
    <source>
        <dbReference type="Proteomes" id="UP000236161"/>
    </source>
</evidence>
<keyword evidence="5" id="KW-0804">Transcription</keyword>
<dbReference type="Gene3D" id="3.20.90.10">
    <property type="entry name" value="Tubby Protein, Chain A"/>
    <property type="match status" value="1"/>
</dbReference>
<keyword evidence="3" id="KW-0805">Transcription regulation</keyword>
<dbReference type="InterPro" id="IPR025659">
    <property type="entry name" value="Tubby-like_C"/>
</dbReference>
<dbReference type="Gene3D" id="1.10.10.60">
    <property type="entry name" value="Homeodomain-like"/>
    <property type="match status" value="2"/>
</dbReference>
<organism evidence="9 10">
    <name type="scientific">Apostasia shenzhenica</name>
    <dbReference type="NCBI Taxonomy" id="1088818"/>
    <lineage>
        <taxon>Eukaryota</taxon>
        <taxon>Viridiplantae</taxon>
        <taxon>Streptophyta</taxon>
        <taxon>Embryophyta</taxon>
        <taxon>Tracheophyta</taxon>
        <taxon>Spermatophyta</taxon>
        <taxon>Magnoliopsida</taxon>
        <taxon>Liliopsida</taxon>
        <taxon>Asparagales</taxon>
        <taxon>Orchidaceae</taxon>
        <taxon>Apostasioideae</taxon>
        <taxon>Apostasia</taxon>
    </lineage>
</organism>
<keyword evidence="6" id="KW-0539">Nucleus</keyword>
<evidence type="ECO:0000256" key="2">
    <source>
        <dbReference type="ARBA" id="ARBA00022737"/>
    </source>
</evidence>
<dbReference type="InterPro" id="IPR017930">
    <property type="entry name" value="Myb_dom"/>
</dbReference>
<name>A0A2I0B7W7_9ASPA</name>
<dbReference type="PROSITE" id="PS01200">
    <property type="entry name" value="TUB_1"/>
    <property type="match status" value="1"/>
</dbReference>
<evidence type="ECO:0000259" key="8">
    <source>
        <dbReference type="PROSITE" id="PS51294"/>
    </source>
</evidence>
<evidence type="ECO:0000256" key="3">
    <source>
        <dbReference type="ARBA" id="ARBA00023015"/>
    </source>
</evidence>
<sequence length="777" mass="88350">MLATMHTILVSALQENRSTRTPTDSFHSFDDSLVEFSSTSPSEHFASAESSREPLVLKNKAPRWHEQLQCWCLNFKGRVTVASVKNFQLVAAVDSSHDIPPTEQEKVILQFGKIGKDIFTMDYRFQFHLAADVPPPEYLARTAVFNFLIPVRRRSSRHRREVATVASRWFKMGENRKRPWSVLEDQILTEYVTKHNADNWVAVARNSGLQRDSRSCRFRWVTHLDPQLKKEPISHEEEMRIIQFHAMFGNKWSIISRYLPGRTDNEIKNYWNTRIKRCKKTGQPLYPPEIQPRVIINHSSSSSTVHPAPMAPVASVSHHLQVVSPPLSLTSTENMNLQGHHNNSNQFQFHNESKLDNLDPPPLSVDLLSPDLHHSNRSFSNSLEQEIYGKDTLDAQLLNWQKSDAVDVEDILVNDSPIQPTDNSFKKKANRKTLLTDQMTMTMRTNAMKYKKIPESYDQLNPLSLLPLVPLSLPPKQVNGGLLDRQDVNLVSNTMLMKSSPCDSIGSNEYIPEKQTNREILQTNQMTITLRTSTTKQEKTPKLHNQLKSLPLSSLVPLSLPLEQFNGDLLNRRDDNLVNSILLMKQSPCDSTDSNEHVPEKQLNEETLQTDQMTITMRTSIMKKEKVPKLQDLLKPLSLSPLALVSLSPEHVNIDLVDRQDNLVSTQDDKLASSTPLMESSSCDSINSNVFLLFLQNHKVKIGSLEQEIESSVIQEITMITATSPIHSFWNGDGNVSDQPPSPTRHIKVLIKKMQSMVPTLPVEDELIPGTFTWKLE</sequence>
<feature type="domain" description="Myb-like" evidence="7">
    <location>
        <begin position="172"/>
        <end position="224"/>
    </location>
</feature>
<dbReference type="PANTHER" id="PTHR47995:SF18">
    <property type="entry name" value="TRANSCRIPTION FACTOR MYB65"/>
    <property type="match status" value="1"/>
</dbReference>
<keyword evidence="10" id="KW-1185">Reference proteome</keyword>
<evidence type="ECO:0000313" key="9">
    <source>
        <dbReference type="EMBL" id="PKA63884.1"/>
    </source>
</evidence>
<dbReference type="PRINTS" id="PR01573">
    <property type="entry name" value="SUPERTUBBY"/>
</dbReference>
<evidence type="ECO:0000256" key="5">
    <source>
        <dbReference type="ARBA" id="ARBA00023163"/>
    </source>
</evidence>
<evidence type="ECO:0000256" key="1">
    <source>
        <dbReference type="ARBA" id="ARBA00004123"/>
    </source>
</evidence>
<dbReference type="Pfam" id="PF00249">
    <property type="entry name" value="Myb_DNA-binding"/>
    <property type="match status" value="2"/>
</dbReference>
<dbReference type="SUPFAM" id="SSF46689">
    <property type="entry name" value="Homeodomain-like"/>
    <property type="match status" value="1"/>
</dbReference>
<dbReference type="AlphaFoldDB" id="A0A2I0B7W7"/>
<dbReference type="InterPro" id="IPR001005">
    <property type="entry name" value="SANT/Myb"/>
</dbReference>
<dbReference type="PANTHER" id="PTHR47995">
    <property type="entry name" value="TRANSCRIPTION FACTOR MYB33-RELATED"/>
    <property type="match status" value="1"/>
</dbReference>
<reference evidence="9 10" key="1">
    <citation type="journal article" date="2017" name="Nature">
        <title>The Apostasia genome and the evolution of orchids.</title>
        <authorList>
            <person name="Zhang G.Q."/>
            <person name="Liu K.W."/>
            <person name="Li Z."/>
            <person name="Lohaus R."/>
            <person name="Hsiao Y.Y."/>
            <person name="Niu S.C."/>
            <person name="Wang J.Y."/>
            <person name="Lin Y.C."/>
            <person name="Xu Q."/>
            <person name="Chen L.J."/>
            <person name="Yoshida K."/>
            <person name="Fujiwara S."/>
            <person name="Wang Z.W."/>
            <person name="Zhang Y.Q."/>
            <person name="Mitsuda N."/>
            <person name="Wang M."/>
            <person name="Liu G.H."/>
            <person name="Pecoraro L."/>
            <person name="Huang H.X."/>
            <person name="Xiao X.J."/>
            <person name="Lin M."/>
            <person name="Wu X.Y."/>
            <person name="Wu W.L."/>
            <person name="Chen Y.Y."/>
            <person name="Chang S.B."/>
            <person name="Sakamoto S."/>
            <person name="Ohme-Takagi M."/>
            <person name="Yagi M."/>
            <person name="Zeng S.J."/>
            <person name="Shen C.Y."/>
            <person name="Yeh C.M."/>
            <person name="Luo Y.B."/>
            <person name="Tsai W.C."/>
            <person name="Van de Peer Y."/>
            <person name="Liu Z.J."/>
        </authorList>
    </citation>
    <scope>NUCLEOTIDE SEQUENCE [LARGE SCALE GENOMIC DNA]</scope>
    <source>
        <strain evidence="10">cv. Shenzhen</strain>
        <tissue evidence="9">Stem</tissue>
    </source>
</reference>
<dbReference type="GO" id="GO:0005634">
    <property type="term" value="C:nucleus"/>
    <property type="evidence" value="ECO:0007669"/>
    <property type="project" value="UniProtKB-SubCell"/>
</dbReference>
<evidence type="ECO:0000256" key="6">
    <source>
        <dbReference type="ARBA" id="ARBA00023242"/>
    </source>
</evidence>
<accession>A0A2I0B7W7</accession>
<proteinExistence type="predicted"/>
<dbReference type="SUPFAM" id="SSF54518">
    <property type="entry name" value="Tubby C-terminal domain-like"/>
    <property type="match status" value="1"/>
</dbReference>